<dbReference type="InterPro" id="IPR001570">
    <property type="entry name" value="Peptidase_M4_C_domain"/>
</dbReference>
<dbReference type="InterPro" id="IPR025711">
    <property type="entry name" value="PepSY"/>
</dbReference>
<evidence type="ECO:0000259" key="13">
    <source>
        <dbReference type="Pfam" id="PF02868"/>
    </source>
</evidence>
<keyword evidence="9" id="KW-0865">Zymogen</keyword>
<accession>A0ABV3GHT5</accession>
<protein>
    <submittedName>
        <fullName evidence="16">M4 family metallopeptidase</fullName>
    </submittedName>
</protein>
<evidence type="ECO:0000256" key="10">
    <source>
        <dbReference type="SAM" id="MobiDB-lite"/>
    </source>
</evidence>
<dbReference type="Pfam" id="PF02868">
    <property type="entry name" value="Peptidase_M4_C"/>
    <property type="match status" value="1"/>
</dbReference>
<evidence type="ECO:0000256" key="1">
    <source>
        <dbReference type="ARBA" id="ARBA00001947"/>
    </source>
</evidence>
<dbReference type="Proteomes" id="UP001551675">
    <property type="component" value="Unassembled WGS sequence"/>
</dbReference>
<keyword evidence="3" id="KW-0645">Protease</keyword>
<keyword evidence="17" id="KW-1185">Reference proteome</keyword>
<dbReference type="PANTHER" id="PTHR33794:SF1">
    <property type="entry name" value="BACILLOLYSIN"/>
    <property type="match status" value="1"/>
</dbReference>
<feature type="domain" description="PepSY" evidence="14">
    <location>
        <begin position="119"/>
        <end position="184"/>
    </location>
</feature>
<evidence type="ECO:0000256" key="3">
    <source>
        <dbReference type="ARBA" id="ARBA00022670"/>
    </source>
</evidence>
<feature type="domain" description="Peptidase M4 C-terminal" evidence="13">
    <location>
        <begin position="337"/>
        <end position="503"/>
    </location>
</feature>
<evidence type="ECO:0000259" key="15">
    <source>
        <dbReference type="Pfam" id="PF07504"/>
    </source>
</evidence>
<name>A0ABV3GHT5_MICGL</name>
<keyword evidence="5 11" id="KW-0732">Signal</keyword>
<dbReference type="CDD" id="cd09597">
    <property type="entry name" value="M4_TLP"/>
    <property type="match status" value="1"/>
</dbReference>
<dbReference type="Gene3D" id="2.60.120.380">
    <property type="match status" value="1"/>
</dbReference>
<evidence type="ECO:0000259" key="14">
    <source>
        <dbReference type="Pfam" id="PF03413"/>
    </source>
</evidence>
<comment type="cofactor">
    <cofactor evidence="1">
        <name>Zn(2+)</name>
        <dbReference type="ChEBI" id="CHEBI:29105"/>
    </cofactor>
</comment>
<dbReference type="PANTHER" id="PTHR33794">
    <property type="entry name" value="BACILLOLYSIN"/>
    <property type="match status" value="1"/>
</dbReference>
<dbReference type="Pfam" id="PF03413">
    <property type="entry name" value="PepSY"/>
    <property type="match status" value="1"/>
</dbReference>
<dbReference type="SUPFAM" id="SSF89260">
    <property type="entry name" value="Collagen-binding domain"/>
    <property type="match status" value="1"/>
</dbReference>
<evidence type="ECO:0000259" key="12">
    <source>
        <dbReference type="Pfam" id="PF01447"/>
    </source>
</evidence>
<feature type="chain" id="PRO_5047418997" evidence="11">
    <location>
        <begin position="29"/>
        <end position="724"/>
    </location>
</feature>
<proteinExistence type="inferred from homology"/>
<dbReference type="Pfam" id="PF01447">
    <property type="entry name" value="Peptidase_M4"/>
    <property type="match status" value="1"/>
</dbReference>
<dbReference type="InterPro" id="IPR027268">
    <property type="entry name" value="Peptidase_M4/M1_CTD_sf"/>
</dbReference>
<evidence type="ECO:0000256" key="7">
    <source>
        <dbReference type="ARBA" id="ARBA00022833"/>
    </source>
</evidence>
<comment type="caution">
    <text evidence="16">The sequence shown here is derived from an EMBL/GenBank/DDBJ whole genome shotgun (WGS) entry which is preliminary data.</text>
</comment>
<feature type="region of interest" description="Disordered" evidence="10">
    <location>
        <begin position="28"/>
        <end position="59"/>
    </location>
</feature>
<keyword evidence="7" id="KW-0862">Zinc</keyword>
<comment type="similarity">
    <text evidence="2">Belongs to the peptidase M4 family.</text>
</comment>
<evidence type="ECO:0000256" key="5">
    <source>
        <dbReference type="ARBA" id="ARBA00022729"/>
    </source>
</evidence>
<keyword evidence="8" id="KW-0482">Metalloprotease</keyword>
<evidence type="ECO:0000256" key="6">
    <source>
        <dbReference type="ARBA" id="ARBA00022801"/>
    </source>
</evidence>
<dbReference type="InterPro" id="IPR011096">
    <property type="entry name" value="FTP_domain"/>
</dbReference>
<gene>
    <name evidence="16" type="ORF">AB0I59_21135</name>
</gene>
<evidence type="ECO:0000313" key="17">
    <source>
        <dbReference type="Proteomes" id="UP001551675"/>
    </source>
</evidence>
<organism evidence="16 17">
    <name type="scientific">Microtetraspora glauca</name>
    <dbReference type="NCBI Taxonomy" id="1996"/>
    <lineage>
        <taxon>Bacteria</taxon>
        <taxon>Bacillati</taxon>
        <taxon>Actinomycetota</taxon>
        <taxon>Actinomycetes</taxon>
        <taxon>Streptosporangiales</taxon>
        <taxon>Streptosporangiaceae</taxon>
        <taxon>Microtetraspora</taxon>
    </lineage>
</organism>
<feature type="signal peptide" evidence="11">
    <location>
        <begin position="1"/>
        <end position="28"/>
    </location>
</feature>
<evidence type="ECO:0000256" key="11">
    <source>
        <dbReference type="SAM" id="SignalP"/>
    </source>
</evidence>
<keyword evidence="4" id="KW-0479">Metal-binding</keyword>
<feature type="domain" description="FTP" evidence="15">
    <location>
        <begin position="71"/>
        <end position="103"/>
    </location>
</feature>
<dbReference type="RefSeq" id="WP_061258922.1">
    <property type="nucleotide sequence ID" value="NZ_JBFALK010000011.1"/>
</dbReference>
<sequence>MKRTAAFALVTTAAGLLVALSPTAPAGAAPAADPAQAARGADRLVDAKPPALRPSAKDGFHRDKVLAGQGGLNYVSYSRTYSGLPVYGGDFVVVTDAKGGVLSTSVAQEKALSVGTTPKLTADQATEVARAQLSEVTTTSAPQLTVMAQGAGRLAYEVVAEGTRDGRESKLHVFVDALTGEVVEKSDEVMAGQGNSYYNGNPVTIGTTSGTTFSMADPGRSGVRCGGQNGSTYTGSDDAWGNGSGTDLETGCVDALFAVGKEWDMLRDWLSRDGIDGTGGGFPARVGLADVNAYWNGSYTNFGHSQDNQRQATPIDVVAHEYGHAIFQYTPGGSTGSNEKGILNESTGDIFGALTEHYANEPAGLDTPDYSVGEGVNLVGSGPIRYMHKPSLISGNPDCYSASVPPMEVHAGAAIQNHWFYLLAEGSNPTNGNPVSPTCNSSTVTGLGIQKAGQIFMGVLNRKTSTWTHTLARKASLEAALQLFPGSCTEFNTTKAAWNAVSVPAHANEPASCSVGGNDFSMTLTPASATVQAGQQTTATVGTQTTSGTAQGITFTASGLPTGATASFSPSSVTSGSSSTMTIATTASTATGAYPVTVTGTGGSATHTATFTLTVTGGTSACGGKQHTATGTLSSGSSVYQPSSSGFQVTTSGTHTACLDGPTGADFDLYLQKRNSLGLWTNVASGTTSGPDESFTYSGTAGYYRYRVYAYSGSGAYTLGYDAP</sequence>
<dbReference type="EMBL" id="JBFALK010000011">
    <property type="protein sequence ID" value="MEV0971141.1"/>
    <property type="molecule type" value="Genomic_DNA"/>
</dbReference>
<keyword evidence="6" id="KW-0378">Hydrolase</keyword>
<evidence type="ECO:0000256" key="8">
    <source>
        <dbReference type="ARBA" id="ARBA00023049"/>
    </source>
</evidence>
<reference evidence="16 17" key="1">
    <citation type="submission" date="2024-06" db="EMBL/GenBank/DDBJ databases">
        <title>The Natural Products Discovery Center: Release of the First 8490 Sequenced Strains for Exploring Actinobacteria Biosynthetic Diversity.</title>
        <authorList>
            <person name="Kalkreuter E."/>
            <person name="Kautsar S.A."/>
            <person name="Yang D."/>
            <person name="Bader C.D."/>
            <person name="Teijaro C.N."/>
            <person name="Fluegel L."/>
            <person name="Davis C.M."/>
            <person name="Simpson J.R."/>
            <person name="Lauterbach L."/>
            <person name="Steele A.D."/>
            <person name="Gui C."/>
            <person name="Meng S."/>
            <person name="Li G."/>
            <person name="Viehrig K."/>
            <person name="Ye F."/>
            <person name="Su P."/>
            <person name="Kiefer A.F."/>
            <person name="Nichols A."/>
            <person name="Cepeda A.J."/>
            <person name="Yan W."/>
            <person name="Fan B."/>
            <person name="Jiang Y."/>
            <person name="Adhikari A."/>
            <person name="Zheng C.-J."/>
            <person name="Schuster L."/>
            <person name="Cowan T.M."/>
            <person name="Smanski M.J."/>
            <person name="Chevrette M.G."/>
            <person name="De Carvalho L.P.S."/>
            <person name="Shen B."/>
        </authorList>
    </citation>
    <scope>NUCLEOTIDE SEQUENCE [LARGE SCALE GENOMIC DNA]</scope>
    <source>
        <strain evidence="16 17">NPDC050100</strain>
    </source>
</reference>
<dbReference type="InterPro" id="IPR023612">
    <property type="entry name" value="Peptidase_M4"/>
</dbReference>
<evidence type="ECO:0000256" key="4">
    <source>
        <dbReference type="ARBA" id="ARBA00022723"/>
    </source>
</evidence>
<dbReference type="Gene3D" id="3.10.170.10">
    <property type="match status" value="1"/>
</dbReference>
<dbReference type="InterPro" id="IPR013856">
    <property type="entry name" value="Peptidase_M4_domain"/>
</dbReference>
<dbReference type="InterPro" id="IPR050728">
    <property type="entry name" value="Zinc_Metalloprotease_M4"/>
</dbReference>
<dbReference type="Pfam" id="PF07504">
    <property type="entry name" value="FTP"/>
    <property type="match status" value="1"/>
</dbReference>
<evidence type="ECO:0000313" key="16">
    <source>
        <dbReference type="EMBL" id="MEV0971141.1"/>
    </source>
</evidence>
<dbReference type="PRINTS" id="PR00730">
    <property type="entry name" value="THERMOLYSIN"/>
</dbReference>
<dbReference type="SUPFAM" id="SSF55486">
    <property type="entry name" value="Metalloproteases ('zincins'), catalytic domain"/>
    <property type="match status" value="1"/>
</dbReference>
<feature type="domain" description="Peptidase M4" evidence="12">
    <location>
        <begin position="192"/>
        <end position="328"/>
    </location>
</feature>
<dbReference type="Gene3D" id="1.10.390.10">
    <property type="entry name" value="Neutral Protease Domain 2"/>
    <property type="match status" value="1"/>
</dbReference>
<evidence type="ECO:0000256" key="9">
    <source>
        <dbReference type="ARBA" id="ARBA00023145"/>
    </source>
</evidence>
<evidence type="ECO:0000256" key="2">
    <source>
        <dbReference type="ARBA" id="ARBA00009388"/>
    </source>
</evidence>
<feature type="compositionally biased region" description="Low complexity" evidence="10">
    <location>
        <begin position="28"/>
        <end position="39"/>
    </location>
</feature>